<sequence>MASSFSSPNLLIIQRRLRNLILGNNPPSDEDFQHVYNIISEVDTPIIGLLDTSPENRHFREAFLANPDEALPRLVHLLRPMKLLLAQPRNTRGVHPFCQLDTTTLSKLLRVLEAFTQHVIIGLAAESIDSFDHGSTGYQHLVQCVLELYIPLASCASIPLKYLRELFSKLLSMPDDILIMEKLAADEHGAGLLKLLVETSSLKGIVLTRDNSRLLGDRLARQINCCIASHGSEIEDTVILWNTIESVYRAVKNKIIKIERTSVPGTAGNVEIVVDQETKDLFNLAKIAIPYNLTTARWAIETLSSRYQDLIAVMLSSFPCSTCQVGLLQLGSKRGRYRHSQTSVHVPKLDLNNVNVPLGAFPIHLSEIAMRELKSARMDGTLSQILQTIQKLADGCWELEPDLSRVTEKSRKRRTEPVLRSARWCGNGFILWERGIGRVTKESGQWIQIVRVLRIGLADDLKAALSAAQKAQRAYSDIYRKATALRLQNADRPGILIPKIFIGKDAIGLEVNSVNVTFKSTSSSPKLTVEDALILHKALCIGKKA</sequence>
<evidence type="ECO:0000313" key="2">
    <source>
        <dbReference type="Proteomes" id="UP001365542"/>
    </source>
</evidence>
<protein>
    <submittedName>
        <fullName evidence="1">Uncharacterized protein</fullName>
    </submittedName>
</protein>
<gene>
    <name evidence="1" type="ORF">TWF694_011309</name>
</gene>
<comment type="caution">
    <text evidence="1">The sequence shown here is derived from an EMBL/GenBank/DDBJ whole genome shotgun (WGS) entry which is preliminary data.</text>
</comment>
<dbReference type="Proteomes" id="UP001365542">
    <property type="component" value="Unassembled WGS sequence"/>
</dbReference>
<accession>A0AAV9X4V8</accession>
<evidence type="ECO:0000313" key="1">
    <source>
        <dbReference type="EMBL" id="KAK6537110.1"/>
    </source>
</evidence>
<reference evidence="1 2" key="1">
    <citation type="submission" date="2019-10" db="EMBL/GenBank/DDBJ databases">
        <authorList>
            <person name="Palmer J.M."/>
        </authorList>
    </citation>
    <scope>NUCLEOTIDE SEQUENCE [LARGE SCALE GENOMIC DNA]</scope>
    <source>
        <strain evidence="1 2">TWF694</strain>
    </source>
</reference>
<name>A0AAV9X4V8_9PEZI</name>
<keyword evidence="2" id="KW-1185">Reference proteome</keyword>
<dbReference type="EMBL" id="JAVHJO010000009">
    <property type="protein sequence ID" value="KAK6537110.1"/>
    <property type="molecule type" value="Genomic_DNA"/>
</dbReference>
<dbReference type="AlphaFoldDB" id="A0AAV9X4V8"/>
<proteinExistence type="predicted"/>
<organism evidence="1 2">
    <name type="scientific">Orbilia ellipsospora</name>
    <dbReference type="NCBI Taxonomy" id="2528407"/>
    <lineage>
        <taxon>Eukaryota</taxon>
        <taxon>Fungi</taxon>
        <taxon>Dikarya</taxon>
        <taxon>Ascomycota</taxon>
        <taxon>Pezizomycotina</taxon>
        <taxon>Orbiliomycetes</taxon>
        <taxon>Orbiliales</taxon>
        <taxon>Orbiliaceae</taxon>
        <taxon>Orbilia</taxon>
    </lineage>
</organism>